<proteinExistence type="predicted"/>
<evidence type="ECO:0000313" key="2">
    <source>
        <dbReference type="Proteomes" id="UP000838160"/>
    </source>
</evidence>
<dbReference type="EMBL" id="CAKLCM010000003">
    <property type="protein sequence ID" value="CAH0529149.1"/>
    <property type="molecule type" value="Genomic_DNA"/>
</dbReference>
<protein>
    <submittedName>
        <fullName evidence="1">Uncharacterized protein</fullName>
    </submittedName>
</protein>
<name>A0ABN8DLN5_9VIBR</name>
<reference evidence="1" key="1">
    <citation type="submission" date="2021-12" db="EMBL/GenBank/DDBJ databases">
        <authorList>
            <person name="Rodrigo-Torres L."/>
            <person name="Arahal R. D."/>
            <person name="Lucena T."/>
        </authorList>
    </citation>
    <scope>NUCLEOTIDE SEQUENCE</scope>
    <source>
        <strain evidence="1">CECT 8226</strain>
    </source>
</reference>
<organism evidence="1 2">
    <name type="scientific">Vibrio hippocampi</name>
    <dbReference type="NCBI Taxonomy" id="654686"/>
    <lineage>
        <taxon>Bacteria</taxon>
        <taxon>Pseudomonadati</taxon>
        <taxon>Pseudomonadota</taxon>
        <taxon>Gammaproteobacteria</taxon>
        <taxon>Vibrionales</taxon>
        <taxon>Vibrionaceae</taxon>
        <taxon>Vibrio</taxon>
    </lineage>
</organism>
<sequence>MRTVLFYPVTQCITYVNSAIFNNKIITTKWLRLFMPIVDVVSMVGEVVVS</sequence>
<accession>A0ABN8DLN5</accession>
<evidence type="ECO:0000313" key="1">
    <source>
        <dbReference type="EMBL" id="CAH0529149.1"/>
    </source>
</evidence>
<gene>
    <name evidence="1" type="ORF">VHP8226_03075</name>
</gene>
<comment type="caution">
    <text evidence="1">The sequence shown here is derived from an EMBL/GenBank/DDBJ whole genome shotgun (WGS) entry which is preliminary data.</text>
</comment>
<keyword evidence="2" id="KW-1185">Reference proteome</keyword>
<dbReference type="Proteomes" id="UP000838160">
    <property type="component" value="Unassembled WGS sequence"/>
</dbReference>